<feature type="domain" description="PDZ" evidence="3">
    <location>
        <begin position="469"/>
        <end position="534"/>
    </location>
</feature>
<feature type="transmembrane region" description="Helical" evidence="2">
    <location>
        <begin position="238"/>
        <end position="259"/>
    </location>
</feature>
<dbReference type="SMART" id="SM00228">
    <property type="entry name" value="PDZ"/>
    <property type="match status" value="1"/>
</dbReference>
<feature type="transmembrane region" description="Helical" evidence="2">
    <location>
        <begin position="39"/>
        <end position="62"/>
    </location>
</feature>
<dbReference type="Pfam" id="PF05569">
    <property type="entry name" value="Peptidase_M56"/>
    <property type="match status" value="1"/>
</dbReference>
<dbReference type="EMBL" id="CP074694">
    <property type="protein sequence ID" value="QVL30486.1"/>
    <property type="molecule type" value="Genomic_DNA"/>
</dbReference>
<dbReference type="InterPro" id="IPR036034">
    <property type="entry name" value="PDZ_sf"/>
</dbReference>
<evidence type="ECO:0000256" key="1">
    <source>
        <dbReference type="SAM" id="MobiDB-lite"/>
    </source>
</evidence>
<gene>
    <name evidence="4" type="ORF">KIH39_16690</name>
</gene>
<feature type="transmembrane region" description="Helical" evidence="2">
    <location>
        <begin position="6"/>
        <end position="27"/>
    </location>
</feature>
<dbReference type="CDD" id="cd07341">
    <property type="entry name" value="M56_BlaR1_MecR1_like"/>
    <property type="match status" value="1"/>
</dbReference>
<organism evidence="4 5">
    <name type="scientific">Telmatocola sphagniphila</name>
    <dbReference type="NCBI Taxonomy" id="1123043"/>
    <lineage>
        <taxon>Bacteria</taxon>
        <taxon>Pseudomonadati</taxon>
        <taxon>Planctomycetota</taxon>
        <taxon>Planctomycetia</taxon>
        <taxon>Gemmatales</taxon>
        <taxon>Gemmataceae</taxon>
    </lineage>
</organism>
<dbReference type="Gene3D" id="2.30.42.10">
    <property type="match status" value="1"/>
</dbReference>
<keyword evidence="2" id="KW-1133">Transmembrane helix</keyword>
<name>A0A8E6B3L2_9BACT</name>
<dbReference type="InterPro" id="IPR052173">
    <property type="entry name" value="Beta-lactam_resp_regulator"/>
</dbReference>
<evidence type="ECO:0000313" key="5">
    <source>
        <dbReference type="Proteomes" id="UP000676194"/>
    </source>
</evidence>
<dbReference type="PANTHER" id="PTHR34978">
    <property type="entry name" value="POSSIBLE SENSOR-TRANSDUCER PROTEIN BLAR"/>
    <property type="match status" value="1"/>
</dbReference>
<feature type="region of interest" description="Disordered" evidence="1">
    <location>
        <begin position="361"/>
        <end position="382"/>
    </location>
</feature>
<dbReference type="RefSeq" id="WP_213494357.1">
    <property type="nucleotide sequence ID" value="NZ_CP074694.1"/>
</dbReference>
<dbReference type="AlphaFoldDB" id="A0A8E6B3L2"/>
<keyword evidence="2" id="KW-0812">Transmembrane</keyword>
<evidence type="ECO:0000259" key="3">
    <source>
        <dbReference type="PROSITE" id="PS50106"/>
    </source>
</evidence>
<keyword evidence="2" id="KW-0472">Membrane</keyword>
<dbReference type="PANTHER" id="PTHR34978:SF3">
    <property type="entry name" value="SLR0241 PROTEIN"/>
    <property type="match status" value="1"/>
</dbReference>
<accession>A0A8E6B3L2</accession>
<evidence type="ECO:0000256" key="2">
    <source>
        <dbReference type="SAM" id="Phobius"/>
    </source>
</evidence>
<dbReference type="SUPFAM" id="SSF50156">
    <property type="entry name" value="PDZ domain-like"/>
    <property type="match status" value="1"/>
</dbReference>
<feature type="compositionally biased region" description="Basic and acidic residues" evidence="1">
    <location>
        <begin position="364"/>
        <end position="382"/>
    </location>
</feature>
<protein>
    <submittedName>
        <fullName evidence="4">PDZ domain-containing protein</fullName>
    </submittedName>
</protein>
<evidence type="ECO:0000313" key="4">
    <source>
        <dbReference type="EMBL" id="QVL30486.1"/>
    </source>
</evidence>
<dbReference type="Proteomes" id="UP000676194">
    <property type="component" value="Chromosome"/>
</dbReference>
<feature type="transmembrane region" description="Helical" evidence="2">
    <location>
        <begin position="130"/>
        <end position="150"/>
    </location>
</feature>
<dbReference type="InterPro" id="IPR001478">
    <property type="entry name" value="PDZ"/>
</dbReference>
<keyword evidence="5" id="KW-1185">Reference proteome</keyword>
<dbReference type="Pfam" id="PF13180">
    <property type="entry name" value="PDZ_2"/>
    <property type="match status" value="1"/>
</dbReference>
<sequence length="674" mass="74558">MNNDSLLISIRIALGGLAIWTMGYLLVKALGQPARRLRAGVFTLAASLLLIPLSFAPSWIALPWSNPWPEKNSTSTTVVEKSTTEAAPSSVMVVYTLPTRRASTVAVEPIPREQLSETIAPVLYFHWTSLIPYGIFLLSGISVVLFARLLRGTWVLRHLWQESQELSYPIKGLWKEIQTDVRISGSCRMLDPLPTAMCFGMFRPRVLIPEIMTRSNGFTALRWVLTHEANHLKRKDPLVNWLLELAGVFYFWCPTYWLLRRDMRRNQEYLADAAVAREQANTAEYAQFLIDSLGVASLPRGAAAVFPKRSELFRRVHMLIHRQENLESQPPRKWNFLTGATILASAVLVAGLGLKSQTAIAQDNKPKTEETKKSPEDELAEKQKKLKAELEKLDAERKGQNAGNVPAAPAVPVPPQIPAMPALPNFQLRVIPLEGLDNMKELQEAMKQMEALQLQLGNGQLQGFQFGNPMMLNGMNAKPRLGVRVSTPPAELIEQLELPPNQGVLVKEVVPGTPAEKAGLKPNDVLMEIGGKKVPPTSEELPKFLEGFKANENLDVKVIRKGKPEKLSGLKLPEVAKADAKMVFPQMNGLQLNGFPGGLGNFNSTSVSIVNGDFTIESRNNEESITVKGHMEGGKKDVSSVTVKAGDKSTSYDSLDKVPAQQKERVNKLLEGVR</sequence>
<dbReference type="InterPro" id="IPR008756">
    <property type="entry name" value="Peptidase_M56"/>
</dbReference>
<feature type="region of interest" description="Disordered" evidence="1">
    <location>
        <begin position="630"/>
        <end position="660"/>
    </location>
</feature>
<dbReference type="KEGG" id="tsph:KIH39_16690"/>
<dbReference type="PROSITE" id="PS50106">
    <property type="entry name" value="PDZ"/>
    <property type="match status" value="1"/>
</dbReference>
<proteinExistence type="predicted"/>
<reference evidence="4" key="1">
    <citation type="submission" date="2021-05" db="EMBL/GenBank/DDBJ databases">
        <title>Complete genome sequence of the cellulolytic planctomycete Telmatocola sphagniphila SP2T and characterization of the first cellulase from planctomycetes.</title>
        <authorList>
            <person name="Rakitin A.L."/>
            <person name="Beletsky A.V."/>
            <person name="Naumoff D.G."/>
            <person name="Kulichevskaya I.S."/>
            <person name="Mardanov A.V."/>
            <person name="Ravin N.V."/>
            <person name="Dedysh S.N."/>
        </authorList>
    </citation>
    <scope>NUCLEOTIDE SEQUENCE</scope>
    <source>
        <strain evidence="4">SP2T</strain>
    </source>
</reference>